<evidence type="ECO:0000256" key="1">
    <source>
        <dbReference type="SAM" id="SignalP"/>
    </source>
</evidence>
<dbReference type="AlphaFoldDB" id="A0A1I0RCJ9"/>
<gene>
    <name evidence="3" type="ORF">SAMN05216290_3365</name>
</gene>
<sequence>MDCKRYNLPFFCLFLAVLLSACNMENSGDVNLKPFTLAVDEKVTHAVNEILPLVGHEGTAINTRWKVLLNDRRGGLDVSIPSFRRAEFVNLPHRMQLPDHAIWYQAEVELEQGVLRVNADDGAQLWLNEERIASEVGGYYTVAKDGKYTLTIRVLNNAMAGGLRAVRSLNDQEWQAKTALSERRKLLRGLLSKKALLLNLSEYEKGLIEKAKHDPAIANLLAATKQLTVKPILLAEPVFQKSVNGQLYLRWVSSSNANTKLVYGASANELTYEINVEGTDGVFLTAVSDSIKFYRIVQDEMVSPVYIFPQNERSENQQFMVWADSQSGWKVFDRIMRMSNQYLPHFSIGAGDLVGQGDDELEYLRLLRSMHRGGYIHYPVPGNHDYDGYYEDLRPNNYSKYLGLPNQQNYFDWKEGDLAFIALDLNETFPVGLPNDSEQYRWFMKQIQSEAWTSAKWRFLVSHHPPYSQGWPGYHGEISLREVLEPLYEEAKIDMVIAGHTHDYERLIKTYGAQQTAFVVVGGAGGGLEPIENAAYPKMDTVMSIHHFGLINVIGDTLNFRAIDTEHRIIDKFSLTHE</sequence>
<protein>
    <submittedName>
        <fullName evidence="3">3',5'-cyclic AMP phosphodiesterase CpdA</fullName>
    </submittedName>
</protein>
<keyword evidence="4" id="KW-1185">Reference proteome</keyword>
<dbReference type="SUPFAM" id="SSF56300">
    <property type="entry name" value="Metallo-dependent phosphatases"/>
    <property type="match status" value="1"/>
</dbReference>
<evidence type="ECO:0000313" key="3">
    <source>
        <dbReference type="EMBL" id="SEW37958.1"/>
    </source>
</evidence>
<feature type="chain" id="PRO_5011435139" evidence="1">
    <location>
        <begin position="22"/>
        <end position="578"/>
    </location>
</feature>
<dbReference type="Gene3D" id="3.60.21.10">
    <property type="match status" value="1"/>
</dbReference>
<dbReference type="PANTHER" id="PTHR45867">
    <property type="entry name" value="PURPLE ACID PHOSPHATASE"/>
    <property type="match status" value="1"/>
</dbReference>
<dbReference type="Pfam" id="PF00149">
    <property type="entry name" value="Metallophos"/>
    <property type="match status" value="1"/>
</dbReference>
<evidence type="ECO:0000259" key="2">
    <source>
        <dbReference type="Pfam" id="PF00149"/>
    </source>
</evidence>
<dbReference type="PANTHER" id="PTHR45867:SF3">
    <property type="entry name" value="ACID PHOSPHATASE TYPE 7"/>
    <property type="match status" value="1"/>
</dbReference>
<feature type="signal peptide" evidence="1">
    <location>
        <begin position="1"/>
        <end position="21"/>
    </location>
</feature>
<proteinExistence type="predicted"/>
<dbReference type="PROSITE" id="PS51257">
    <property type="entry name" value="PROKAR_LIPOPROTEIN"/>
    <property type="match status" value="1"/>
</dbReference>
<name>A0A1I0RCJ9_9BACT</name>
<dbReference type="GeneID" id="99988041"/>
<dbReference type="Proteomes" id="UP000199437">
    <property type="component" value="Unassembled WGS sequence"/>
</dbReference>
<dbReference type="InterPro" id="IPR029052">
    <property type="entry name" value="Metallo-depent_PP-like"/>
</dbReference>
<dbReference type="STRING" id="1267423.SAMN05216290_3365"/>
<dbReference type="GO" id="GO:0016787">
    <property type="term" value="F:hydrolase activity"/>
    <property type="evidence" value="ECO:0007669"/>
    <property type="project" value="InterPro"/>
</dbReference>
<dbReference type="RefSeq" id="WP_090260023.1">
    <property type="nucleotide sequence ID" value="NZ_FOIR01000003.1"/>
</dbReference>
<evidence type="ECO:0000313" key="4">
    <source>
        <dbReference type="Proteomes" id="UP000199437"/>
    </source>
</evidence>
<dbReference type="SUPFAM" id="SSF49785">
    <property type="entry name" value="Galactose-binding domain-like"/>
    <property type="match status" value="1"/>
</dbReference>
<dbReference type="InterPro" id="IPR004843">
    <property type="entry name" value="Calcineurin-like_PHP"/>
</dbReference>
<reference evidence="4" key="1">
    <citation type="submission" date="2016-10" db="EMBL/GenBank/DDBJ databases">
        <authorList>
            <person name="Varghese N."/>
            <person name="Submissions S."/>
        </authorList>
    </citation>
    <scope>NUCLEOTIDE SEQUENCE [LARGE SCALE GENOMIC DNA]</scope>
    <source>
        <strain evidence="4">CGMCC 1.12402</strain>
    </source>
</reference>
<dbReference type="InterPro" id="IPR008979">
    <property type="entry name" value="Galactose-bd-like_sf"/>
</dbReference>
<dbReference type="OrthoDB" id="9809781at2"/>
<accession>A0A1I0RCJ9</accession>
<keyword evidence="1" id="KW-0732">Signal</keyword>
<feature type="domain" description="Calcineurin-like phosphoesterase" evidence="2">
    <location>
        <begin position="324"/>
        <end position="504"/>
    </location>
</feature>
<dbReference type="EMBL" id="FOIR01000003">
    <property type="protein sequence ID" value="SEW37958.1"/>
    <property type="molecule type" value="Genomic_DNA"/>
</dbReference>
<organism evidence="3 4">
    <name type="scientific">Roseivirga pacifica</name>
    <dbReference type="NCBI Taxonomy" id="1267423"/>
    <lineage>
        <taxon>Bacteria</taxon>
        <taxon>Pseudomonadati</taxon>
        <taxon>Bacteroidota</taxon>
        <taxon>Cytophagia</taxon>
        <taxon>Cytophagales</taxon>
        <taxon>Roseivirgaceae</taxon>
        <taxon>Roseivirga</taxon>
    </lineage>
</organism>